<dbReference type="PANTHER" id="PTHR23117:SF18">
    <property type="entry name" value="LEUCINE-RICH REPEAT AND GUANYLATE KINASE DOMAIN-CONTAINING PROTEIN"/>
    <property type="match status" value="1"/>
</dbReference>
<dbReference type="SUPFAM" id="SSF52540">
    <property type="entry name" value="P-loop containing nucleoside triphosphate hydrolases"/>
    <property type="match status" value="1"/>
</dbReference>
<sequence length="158" mass="18262">KTYFEPRYVLIMPLNSHTYEKRLINKGMYTNNQLNTIMARCDMYIQQNQNHPGFFDMMINSDDITEAYIQFRKLVMDYLGINSALLTSNIYPENITDPHETDQLPTVPSRALSNLMRSSTWSKPSFSDNMSHHQSSKVESVGQGIVEVESQKKATQRC</sequence>
<evidence type="ECO:0008006" key="3">
    <source>
        <dbReference type="Google" id="ProtNLM"/>
    </source>
</evidence>
<gene>
    <name evidence="2" type="primary">ORF60175</name>
</gene>
<proteinExistence type="predicted"/>
<protein>
    <recommendedName>
        <fullName evidence="3">Guanylate kinase-like domain-containing protein</fullName>
    </recommendedName>
</protein>
<dbReference type="AlphaFoldDB" id="A0A0B6ZGC7"/>
<dbReference type="EMBL" id="HACG01019925">
    <property type="protein sequence ID" value="CEK66790.1"/>
    <property type="molecule type" value="Transcribed_RNA"/>
</dbReference>
<feature type="compositionally biased region" description="Polar residues" evidence="1">
    <location>
        <begin position="123"/>
        <end position="133"/>
    </location>
</feature>
<organism evidence="2">
    <name type="scientific">Arion vulgaris</name>
    <dbReference type="NCBI Taxonomy" id="1028688"/>
    <lineage>
        <taxon>Eukaryota</taxon>
        <taxon>Metazoa</taxon>
        <taxon>Spiralia</taxon>
        <taxon>Lophotrochozoa</taxon>
        <taxon>Mollusca</taxon>
        <taxon>Gastropoda</taxon>
        <taxon>Heterobranchia</taxon>
        <taxon>Euthyneura</taxon>
        <taxon>Panpulmonata</taxon>
        <taxon>Eupulmonata</taxon>
        <taxon>Stylommatophora</taxon>
        <taxon>Helicina</taxon>
        <taxon>Arionoidea</taxon>
        <taxon>Arionidae</taxon>
        <taxon>Arion</taxon>
    </lineage>
</organism>
<evidence type="ECO:0000256" key="1">
    <source>
        <dbReference type="SAM" id="MobiDB-lite"/>
    </source>
</evidence>
<dbReference type="PANTHER" id="PTHR23117">
    <property type="entry name" value="GUANYLATE KINASE-RELATED"/>
    <property type="match status" value="1"/>
</dbReference>
<feature type="region of interest" description="Disordered" evidence="1">
    <location>
        <begin position="123"/>
        <end position="143"/>
    </location>
</feature>
<dbReference type="InterPro" id="IPR027417">
    <property type="entry name" value="P-loop_NTPase"/>
</dbReference>
<accession>A0A0B6ZGC7</accession>
<evidence type="ECO:0000313" key="2">
    <source>
        <dbReference type="EMBL" id="CEK66790.1"/>
    </source>
</evidence>
<dbReference type="GO" id="GO:0004385">
    <property type="term" value="F:GMP kinase activity"/>
    <property type="evidence" value="ECO:0007669"/>
    <property type="project" value="TreeGrafter"/>
</dbReference>
<reference evidence="2" key="1">
    <citation type="submission" date="2014-12" db="EMBL/GenBank/DDBJ databases">
        <title>Insight into the proteome of Arion vulgaris.</title>
        <authorList>
            <person name="Aradska J."/>
            <person name="Bulat T."/>
            <person name="Smidak R."/>
            <person name="Sarate P."/>
            <person name="Gangsoo J."/>
            <person name="Sialana F."/>
            <person name="Bilban M."/>
            <person name="Lubec G."/>
        </authorList>
    </citation>
    <scope>NUCLEOTIDE SEQUENCE</scope>
    <source>
        <tissue evidence="2">Skin</tissue>
    </source>
</reference>
<feature type="non-terminal residue" evidence="2">
    <location>
        <position position="1"/>
    </location>
</feature>
<name>A0A0B6ZGC7_9EUPU</name>
<dbReference type="Gene3D" id="3.40.50.300">
    <property type="entry name" value="P-loop containing nucleotide triphosphate hydrolases"/>
    <property type="match status" value="1"/>
</dbReference>
<dbReference type="GO" id="GO:0005829">
    <property type="term" value="C:cytosol"/>
    <property type="evidence" value="ECO:0007669"/>
    <property type="project" value="TreeGrafter"/>
</dbReference>